<protein>
    <submittedName>
        <fullName evidence="1">Uncharacterized protein</fullName>
    </submittedName>
</protein>
<reference evidence="1 2" key="1">
    <citation type="submission" date="2024-02" db="EMBL/GenBank/DDBJ databases">
        <title>Discinaceae phylogenomics.</title>
        <authorList>
            <person name="Dirks A.C."/>
            <person name="James T.Y."/>
        </authorList>
    </citation>
    <scope>NUCLEOTIDE SEQUENCE [LARGE SCALE GENOMIC DNA]</scope>
    <source>
        <strain evidence="1 2">ACD0624</strain>
    </source>
</reference>
<name>A0ABR3GVP1_9PEZI</name>
<keyword evidence="2" id="KW-1185">Reference proteome</keyword>
<sequence>MTNELGCADIVISVKSEHMNNIVSRLKTHEFRKFLIPEFTKRMWFYVMAPIQQLQYIAIISDEKHPGEIDEADRGIGNEEFNANKMEAKYAHEILHLYELKEPLSFYELKEFEFLRVPPPSAKWQWAKPEMLRYIKWNKQKKLF</sequence>
<dbReference type="EMBL" id="JBBBZM010000006">
    <property type="protein sequence ID" value="KAL0640010.1"/>
    <property type="molecule type" value="Genomic_DNA"/>
</dbReference>
<evidence type="ECO:0000313" key="1">
    <source>
        <dbReference type="EMBL" id="KAL0640010.1"/>
    </source>
</evidence>
<gene>
    <name evidence="1" type="ORF">Q9L58_000838</name>
</gene>
<dbReference type="Proteomes" id="UP001447188">
    <property type="component" value="Unassembled WGS sequence"/>
</dbReference>
<comment type="caution">
    <text evidence="1">The sequence shown here is derived from an EMBL/GenBank/DDBJ whole genome shotgun (WGS) entry which is preliminary data.</text>
</comment>
<proteinExistence type="predicted"/>
<evidence type="ECO:0000313" key="2">
    <source>
        <dbReference type="Proteomes" id="UP001447188"/>
    </source>
</evidence>
<organism evidence="1 2">
    <name type="scientific">Discina gigas</name>
    <dbReference type="NCBI Taxonomy" id="1032678"/>
    <lineage>
        <taxon>Eukaryota</taxon>
        <taxon>Fungi</taxon>
        <taxon>Dikarya</taxon>
        <taxon>Ascomycota</taxon>
        <taxon>Pezizomycotina</taxon>
        <taxon>Pezizomycetes</taxon>
        <taxon>Pezizales</taxon>
        <taxon>Discinaceae</taxon>
        <taxon>Discina</taxon>
    </lineage>
</organism>
<accession>A0ABR3GVP1</accession>